<dbReference type="Proteomes" id="UP000314294">
    <property type="component" value="Unassembled WGS sequence"/>
</dbReference>
<dbReference type="AlphaFoldDB" id="A0A4Z2HLA5"/>
<organism evidence="2 3">
    <name type="scientific">Liparis tanakae</name>
    <name type="common">Tanaka's snailfish</name>
    <dbReference type="NCBI Taxonomy" id="230148"/>
    <lineage>
        <taxon>Eukaryota</taxon>
        <taxon>Metazoa</taxon>
        <taxon>Chordata</taxon>
        <taxon>Craniata</taxon>
        <taxon>Vertebrata</taxon>
        <taxon>Euteleostomi</taxon>
        <taxon>Actinopterygii</taxon>
        <taxon>Neopterygii</taxon>
        <taxon>Teleostei</taxon>
        <taxon>Neoteleostei</taxon>
        <taxon>Acanthomorphata</taxon>
        <taxon>Eupercaria</taxon>
        <taxon>Perciformes</taxon>
        <taxon>Cottioidei</taxon>
        <taxon>Cottales</taxon>
        <taxon>Liparidae</taxon>
        <taxon>Liparis</taxon>
    </lineage>
</organism>
<evidence type="ECO:0000313" key="3">
    <source>
        <dbReference type="Proteomes" id="UP000314294"/>
    </source>
</evidence>
<keyword evidence="3" id="KW-1185">Reference proteome</keyword>
<gene>
    <name evidence="2" type="ORF">EYF80_024027</name>
</gene>
<sequence length="85" mass="9453">MATRPKRDLIQKASVVQIKAICAVYHSPFSSPIKTRLGAPPRSSTATAWWVQLQDVTTIKRESFRSSGPPLGVSVWDDTKQTRLT</sequence>
<feature type="region of interest" description="Disordered" evidence="1">
    <location>
        <begin position="63"/>
        <end position="85"/>
    </location>
</feature>
<proteinExistence type="predicted"/>
<evidence type="ECO:0000313" key="2">
    <source>
        <dbReference type="EMBL" id="TNN65734.1"/>
    </source>
</evidence>
<comment type="caution">
    <text evidence="2">The sequence shown here is derived from an EMBL/GenBank/DDBJ whole genome shotgun (WGS) entry which is preliminary data.</text>
</comment>
<evidence type="ECO:0000256" key="1">
    <source>
        <dbReference type="SAM" id="MobiDB-lite"/>
    </source>
</evidence>
<protein>
    <submittedName>
        <fullName evidence="2">Uncharacterized protein</fullName>
    </submittedName>
</protein>
<reference evidence="2 3" key="1">
    <citation type="submission" date="2019-03" db="EMBL/GenBank/DDBJ databases">
        <title>First draft genome of Liparis tanakae, snailfish: a comprehensive survey of snailfish specific genes.</title>
        <authorList>
            <person name="Kim W."/>
            <person name="Song I."/>
            <person name="Jeong J.-H."/>
            <person name="Kim D."/>
            <person name="Kim S."/>
            <person name="Ryu S."/>
            <person name="Song J.Y."/>
            <person name="Lee S.K."/>
        </authorList>
    </citation>
    <scope>NUCLEOTIDE SEQUENCE [LARGE SCALE GENOMIC DNA]</scope>
    <source>
        <tissue evidence="2">Muscle</tissue>
    </source>
</reference>
<name>A0A4Z2HLA5_9TELE</name>
<dbReference type="EMBL" id="SRLO01000230">
    <property type="protein sequence ID" value="TNN65734.1"/>
    <property type="molecule type" value="Genomic_DNA"/>
</dbReference>
<accession>A0A4Z2HLA5</accession>